<evidence type="ECO:0000313" key="3">
    <source>
        <dbReference type="Proteomes" id="UP000014480"/>
    </source>
</evidence>
<dbReference type="OrthoDB" id="436496at2759"/>
<accession>A0A484G432</accession>
<comment type="caution">
    <text evidence="2">The sequence shown here is derived from an EMBL/GenBank/DDBJ whole genome shotgun (WGS) entry which is preliminary data.</text>
</comment>
<dbReference type="Proteomes" id="UP000014480">
    <property type="component" value="Unassembled WGS sequence"/>
</dbReference>
<feature type="compositionally biased region" description="Low complexity" evidence="1">
    <location>
        <begin position="73"/>
        <end position="85"/>
    </location>
</feature>
<feature type="region of interest" description="Disordered" evidence="1">
    <location>
        <begin position="1"/>
        <end position="85"/>
    </location>
</feature>
<feature type="compositionally biased region" description="Pro residues" evidence="1">
    <location>
        <begin position="63"/>
        <end position="72"/>
    </location>
</feature>
<keyword evidence="3" id="KW-1185">Reference proteome</keyword>
<organism evidence="2 3">
    <name type="scientific">Colletotrichum orbiculare (strain 104-T / ATCC 96160 / CBS 514.97 / LARS 414 / MAFF 240422)</name>
    <name type="common">Cucumber anthracnose fungus</name>
    <name type="synonym">Colletotrichum lagenarium</name>
    <dbReference type="NCBI Taxonomy" id="1213857"/>
    <lineage>
        <taxon>Eukaryota</taxon>
        <taxon>Fungi</taxon>
        <taxon>Dikarya</taxon>
        <taxon>Ascomycota</taxon>
        <taxon>Pezizomycotina</taxon>
        <taxon>Sordariomycetes</taxon>
        <taxon>Hypocreomycetidae</taxon>
        <taxon>Glomerellales</taxon>
        <taxon>Glomerellaceae</taxon>
        <taxon>Colletotrichum</taxon>
        <taxon>Colletotrichum orbiculare species complex</taxon>
    </lineage>
</organism>
<evidence type="ECO:0000313" key="2">
    <source>
        <dbReference type="EMBL" id="TDZ24670.1"/>
    </source>
</evidence>
<reference evidence="3" key="1">
    <citation type="journal article" date="2013" name="New Phytol.">
        <title>Comparative genomic and transcriptomic analyses reveal the hemibiotrophic stage shift of Colletotrichum fungi.</title>
        <authorList>
            <person name="Gan P."/>
            <person name="Ikeda K."/>
            <person name="Irieda H."/>
            <person name="Narusaka M."/>
            <person name="O'Connell R.J."/>
            <person name="Narusaka Y."/>
            <person name="Takano Y."/>
            <person name="Kubo Y."/>
            <person name="Shirasu K."/>
        </authorList>
    </citation>
    <scope>NUCLEOTIDE SEQUENCE [LARGE SCALE GENOMIC DNA]</scope>
    <source>
        <strain evidence="3">104-T / ATCC 96160 / CBS 514.97 / LARS 414 / MAFF 240422</strain>
    </source>
</reference>
<sequence length="85" mass="8698">MATSGVAPTPAETRTSGASPLSRRREGSRKKSPCGCDTSTSSPTRYSSCSRFETSPGTDGPSPTLPPSPPLSPSAAAASRLTLMR</sequence>
<dbReference type="EMBL" id="AMCV02000004">
    <property type="protein sequence ID" value="TDZ24670.1"/>
    <property type="molecule type" value="Genomic_DNA"/>
</dbReference>
<proteinExistence type="predicted"/>
<gene>
    <name evidence="2" type="ORF">Cob_v002498</name>
</gene>
<feature type="compositionally biased region" description="Low complexity" evidence="1">
    <location>
        <begin position="38"/>
        <end position="62"/>
    </location>
</feature>
<dbReference type="AlphaFoldDB" id="A0A484G432"/>
<name>A0A484G432_COLOR</name>
<protein>
    <submittedName>
        <fullName evidence="2">Uncharacterized protein</fullName>
    </submittedName>
</protein>
<reference evidence="3" key="2">
    <citation type="journal article" date="2019" name="Mol. Plant Microbe Interact.">
        <title>Genome sequence resources for four phytopathogenic fungi from the Colletotrichum orbiculare species complex.</title>
        <authorList>
            <person name="Gan P."/>
            <person name="Tsushima A."/>
            <person name="Narusaka M."/>
            <person name="Narusaka Y."/>
            <person name="Takano Y."/>
            <person name="Kubo Y."/>
            <person name="Shirasu K."/>
        </authorList>
    </citation>
    <scope>GENOME REANNOTATION</scope>
    <source>
        <strain evidence="3">104-T / ATCC 96160 / CBS 514.97 / LARS 414 / MAFF 240422</strain>
    </source>
</reference>
<evidence type="ECO:0000256" key="1">
    <source>
        <dbReference type="SAM" id="MobiDB-lite"/>
    </source>
</evidence>